<organism evidence="2 3">
    <name type="scientific">Rarobacter incanus</name>
    <dbReference type="NCBI Taxonomy" id="153494"/>
    <lineage>
        <taxon>Bacteria</taxon>
        <taxon>Bacillati</taxon>
        <taxon>Actinomycetota</taxon>
        <taxon>Actinomycetes</taxon>
        <taxon>Micrococcales</taxon>
        <taxon>Rarobacteraceae</taxon>
        <taxon>Rarobacter</taxon>
    </lineage>
</organism>
<keyword evidence="3" id="KW-1185">Reference proteome</keyword>
<proteinExistence type="predicted"/>
<evidence type="ECO:0000313" key="2">
    <source>
        <dbReference type="EMBL" id="TQK76533.1"/>
    </source>
</evidence>
<comment type="caution">
    <text evidence="2">The sequence shown here is derived from an EMBL/GenBank/DDBJ whole genome shotgun (WGS) entry which is preliminary data.</text>
</comment>
<dbReference type="OrthoDB" id="5115832at2"/>
<keyword evidence="1" id="KW-0472">Membrane</keyword>
<evidence type="ECO:0000313" key="3">
    <source>
        <dbReference type="Proteomes" id="UP000316181"/>
    </source>
</evidence>
<feature type="transmembrane region" description="Helical" evidence="1">
    <location>
        <begin position="313"/>
        <end position="338"/>
    </location>
</feature>
<keyword evidence="1" id="KW-1133">Transmembrane helix</keyword>
<feature type="transmembrane region" description="Helical" evidence="1">
    <location>
        <begin position="236"/>
        <end position="255"/>
    </location>
</feature>
<name>A0A542SPI5_9MICO</name>
<dbReference type="EMBL" id="VFNV01000001">
    <property type="protein sequence ID" value="TQK76533.1"/>
    <property type="molecule type" value="Genomic_DNA"/>
</dbReference>
<dbReference type="AlphaFoldDB" id="A0A542SPI5"/>
<dbReference type="Proteomes" id="UP000316181">
    <property type="component" value="Unassembled WGS sequence"/>
</dbReference>
<accession>A0A542SPI5</accession>
<sequence length="348" mass="36620">MQRDKWRIGPLIHEAVRNVFDIRAKLFPALVLAALAGSGLATISAIEASGLQTQLADLQLDGRLVYNYTSQDPEIPVKIDRQSCEALTNQAGVERAGLVINSGFFDVPQLGTGVMISRASATLFPELHQAGALVGSALRDPGPDFNLQLPDGFVSTATIMPEQPKGIDTNSSVIVPLDVLDTTGGSCRVIFNSYSDTKEAADRALASLRVEGSAPLAANSAYQENINPITTYLSRVSRFLPLLIGLLGGFAAAVIDRVRLSEFAAYRLSGTSGRTLAALILTEQALLGGTLASAAAAGSVVTGLLGYPISPDAVVLSGLASGLTWTIAGCLFTIDIPWRQPTNLAKDR</sequence>
<dbReference type="RefSeq" id="WP_142111858.1">
    <property type="nucleotide sequence ID" value="NZ_BAAATB010000002.1"/>
</dbReference>
<evidence type="ECO:0008006" key="4">
    <source>
        <dbReference type="Google" id="ProtNLM"/>
    </source>
</evidence>
<evidence type="ECO:0000256" key="1">
    <source>
        <dbReference type="SAM" id="Phobius"/>
    </source>
</evidence>
<keyword evidence="1" id="KW-0812">Transmembrane</keyword>
<gene>
    <name evidence="2" type="ORF">FB389_1212</name>
</gene>
<protein>
    <recommendedName>
        <fullName evidence="4">FtsX-like permease family protein</fullName>
    </recommendedName>
</protein>
<reference evidence="2 3" key="1">
    <citation type="submission" date="2019-06" db="EMBL/GenBank/DDBJ databases">
        <title>Sequencing the genomes of 1000 actinobacteria strains.</title>
        <authorList>
            <person name="Klenk H.-P."/>
        </authorList>
    </citation>
    <scope>NUCLEOTIDE SEQUENCE [LARGE SCALE GENOMIC DNA]</scope>
    <source>
        <strain evidence="2 3">DSM 10596</strain>
    </source>
</reference>
<feature type="transmembrane region" description="Helical" evidence="1">
    <location>
        <begin position="276"/>
        <end position="301"/>
    </location>
</feature>